<dbReference type="EMBL" id="CP038488">
    <property type="protein sequence ID" value="QFZ29307.1"/>
    <property type="molecule type" value="Genomic_DNA"/>
</dbReference>
<gene>
    <name evidence="1" type="ORF">EJF14_50541</name>
</gene>
<sequence>MFCFACAADDIRSGALKYGKSREDRRIP</sequence>
<reference evidence="2" key="1">
    <citation type="journal article" date="2019" name="MBio">
        <title>Comparative genomics for the elucidation of multidrug resistance (MDR) in Candida lusitaniae.</title>
        <authorList>
            <person name="Kannan A."/>
            <person name="Asner S.A."/>
            <person name="Trachsel E."/>
            <person name="Kelly S."/>
            <person name="Parker J."/>
            <person name="Sanglard D."/>
        </authorList>
    </citation>
    <scope>NUCLEOTIDE SEQUENCE [LARGE SCALE GENOMIC DNA]</scope>
    <source>
        <strain evidence="2">P1</strain>
    </source>
</reference>
<dbReference type="Proteomes" id="UP000326582">
    <property type="component" value="Chromosome 5"/>
</dbReference>
<keyword evidence="2" id="KW-1185">Reference proteome</keyword>
<accession>A0ACD0WPA4</accession>
<evidence type="ECO:0000313" key="2">
    <source>
        <dbReference type="Proteomes" id="UP000326582"/>
    </source>
</evidence>
<proteinExistence type="predicted"/>
<name>A0ACD0WPA4_CLALS</name>
<protein>
    <submittedName>
        <fullName evidence="1">Uncharacterized protein</fullName>
    </submittedName>
</protein>
<organism evidence="1 2">
    <name type="scientific">Clavispora lusitaniae</name>
    <name type="common">Candida lusitaniae</name>
    <dbReference type="NCBI Taxonomy" id="36911"/>
    <lineage>
        <taxon>Eukaryota</taxon>
        <taxon>Fungi</taxon>
        <taxon>Dikarya</taxon>
        <taxon>Ascomycota</taxon>
        <taxon>Saccharomycotina</taxon>
        <taxon>Pichiomycetes</taxon>
        <taxon>Metschnikowiaceae</taxon>
        <taxon>Clavispora</taxon>
    </lineage>
</organism>
<evidence type="ECO:0000313" key="1">
    <source>
        <dbReference type="EMBL" id="QFZ29307.1"/>
    </source>
</evidence>